<keyword evidence="2" id="KW-1185">Reference proteome</keyword>
<organism evidence="1 2">
    <name type="scientific">Phlebia brevispora</name>
    <dbReference type="NCBI Taxonomy" id="194682"/>
    <lineage>
        <taxon>Eukaryota</taxon>
        <taxon>Fungi</taxon>
        <taxon>Dikarya</taxon>
        <taxon>Basidiomycota</taxon>
        <taxon>Agaricomycotina</taxon>
        <taxon>Agaricomycetes</taxon>
        <taxon>Polyporales</taxon>
        <taxon>Meruliaceae</taxon>
        <taxon>Phlebia</taxon>
    </lineage>
</organism>
<dbReference type="Proteomes" id="UP001148662">
    <property type="component" value="Unassembled WGS sequence"/>
</dbReference>
<protein>
    <submittedName>
        <fullName evidence="1">Uncharacterized protein</fullName>
    </submittedName>
</protein>
<proteinExistence type="predicted"/>
<comment type="caution">
    <text evidence="1">The sequence shown here is derived from an EMBL/GenBank/DDBJ whole genome shotgun (WGS) entry which is preliminary data.</text>
</comment>
<dbReference type="EMBL" id="JANHOG010000492">
    <property type="protein sequence ID" value="KAJ3553835.1"/>
    <property type="molecule type" value="Genomic_DNA"/>
</dbReference>
<evidence type="ECO:0000313" key="2">
    <source>
        <dbReference type="Proteomes" id="UP001148662"/>
    </source>
</evidence>
<evidence type="ECO:0000313" key="1">
    <source>
        <dbReference type="EMBL" id="KAJ3553835.1"/>
    </source>
</evidence>
<accession>A0ACC1T5Z3</accession>
<name>A0ACC1T5Z3_9APHY</name>
<sequence length="358" mass="40391">MWYKRISADDIGPKGPTYLIVFFAFQIAAGHVALSILALTMLLAKSMKKRPLLINICVTWILAAVCFSLLFYAGQYRGPEPNSDLCIGQASLIGAIPILTCTATFIVACHLWHVYDDPEVHEYTSRHKRLTTFSQLVIPYIAFGIFVAIGAAISVQHPDKVDREQRYFYCSLDWNSLTYAVDFLSAILCLMAAALEAHIVSVGFRRWRLSRRAGVPTDQTVFLHIRIFVFTLYLLGSTMVNLVSNWVEISVVPDLLLASVGAAFFVIFATQKDVISAWRFWRRPRRAHVLHVSSPTTNPLVPILRAKGETRDLMTTDRSSKNTYSSSMLMKDYYETKARGVEIIGRPEDAFRERPGEV</sequence>
<gene>
    <name evidence="1" type="ORF">NM688_g3403</name>
</gene>
<reference evidence="1" key="1">
    <citation type="submission" date="2022-07" db="EMBL/GenBank/DDBJ databases">
        <title>Genome Sequence of Phlebia brevispora.</title>
        <authorList>
            <person name="Buettner E."/>
        </authorList>
    </citation>
    <scope>NUCLEOTIDE SEQUENCE</scope>
    <source>
        <strain evidence="1">MPL23</strain>
    </source>
</reference>